<evidence type="ECO:0000259" key="3">
    <source>
        <dbReference type="Pfam" id="PF16343"/>
    </source>
</evidence>
<keyword evidence="1" id="KW-0732">Signal</keyword>
<dbReference type="AlphaFoldDB" id="A0A4V1KIZ1"/>
<dbReference type="InterPro" id="IPR032509">
    <property type="entry name" value="DUF4973"/>
</dbReference>
<evidence type="ECO:0000259" key="2">
    <source>
        <dbReference type="Pfam" id="PF14274"/>
    </source>
</evidence>
<dbReference type="Gene3D" id="2.40.128.440">
    <property type="entry name" value="Uncharacterised protein PF14274, DUF4361"/>
    <property type="match status" value="1"/>
</dbReference>
<dbReference type="PROSITE" id="PS51257">
    <property type="entry name" value="PROKAR_LIPOPROTEIN"/>
    <property type="match status" value="1"/>
</dbReference>
<dbReference type="EMBL" id="RXOC01000001">
    <property type="protein sequence ID" value="RXF72372.1"/>
    <property type="molecule type" value="Genomic_DNA"/>
</dbReference>
<dbReference type="RefSeq" id="WP_128767557.1">
    <property type="nucleotide sequence ID" value="NZ_RXOC01000001.1"/>
</dbReference>
<dbReference type="InterPro" id="IPR025371">
    <property type="entry name" value="BT_3044-like_C"/>
</dbReference>
<feature type="domain" description="DUF4973" evidence="3">
    <location>
        <begin position="24"/>
        <end position="153"/>
    </location>
</feature>
<sequence>MKSLYKYIVALSLLTLFGACNDEWEEELYTNMVSFKAPVGGEGVTEVYLRYKKDGEVEYNLPVLVSGSQESGKDMNVQIEVDNDTLNIFNQAKYQYRTDLYFKQLPAQFFELPAGPCFIPKGSHTANHKIKFKFSNLNLVERWVLPLTIKDDPSYAVNYRKGWRKALLYMKPFNNYSGGYSATSMNVYFDGENNSKAMVMSTKNSWVVDENTVFFYAGMVEERSEERGDYKIIMRFGEPVENADGTKTGTLDVWADNPAINFELLNQPTYQIKKVADLTLPYLVSEYTTVNIKYKYNDITSIPNMPIRYRAEGSMTMERRRNTTVPDENQAIQW</sequence>
<dbReference type="Pfam" id="PF14274">
    <property type="entry name" value="BT_3044-like_C"/>
    <property type="match status" value="1"/>
</dbReference>
<comment type="caution">
    <text evidence="4">The sequence shown here is derived from an EMBL/GenBank/DDBJ whole genome shotgun (WGS) entry which is preliminary data.</text>
</comment>
<proteinExistence type="predicted"/>
<evidence type="ECO:0000313" key="4">
    <source>
        <dbReference type="EMBL" id="RXF72372.1"/>
    </source>
</evidence>
<accession>A0A4V1KIZ1</accession>
<organism evidence="4 5">
    <name type="scientific">Arcticibacter tournemirensis</name>
    <dbReference type="NCBI Taxonomy" id="699437"/>
    <lineage>
        <taxon>Bacteria</taxon>
        <taxon>Pseudomonadati</taxon>
        <taxon>Bacteroidota</taxon>
        <taxon>Sphingobacteriia</taxon>
        <taxon>Sphingobacteriales</taxon>
        <taxon>Sphingobacteriaceae</taxon>
        <taxon>Arcticibacter</taxon>
    </lineage>
</organism>
<dbReference type="Pfam" id="PF16343">
    <property type="entry name" value="DUF4973"/>
    <property type="match status" value="1"/>
</dbReference>
<evidence type="ECO:0000256" key="1">
    <source>
        <dbReference type="SAM" id="SignalP"/>
    </source>
</evidence>
<evidence type="ECO:0000313" key="5">
    <source>
        <dbReference type="Proteomes" id="UP000290848"/>
    </source>
</evidence>
<feature type="chain" id="PRO_5020566829" evidence="1">
    <location>
        <begin position="22"/>
        <end position="334"/>
    </location>
</feature>
<reference evidence="4 5" key="1">
    <citation type="submission" date="2018-12" db="EMBL/GenBank/DDBJ databases">
        <title>The Draft Genome Sequence of the Soil Bacterium Pedobacter tournemirensis R1.</title>
        <authorList>
            <person name="He J."/>
        </authorList>
    </citation>
    <scope>NUCLEOTIDE SEQUENCE [LARGE SCALE GENOMIC DNA]</scope>
    <source>
        <strain evidence="4 5">R1</strain>
    </source>
</reference>
<dbReference type="Gene3D" id="2.60.40.1740">
    <property type="entry name" value="hypothetical protein (bacova_03559)"/>
    <property type="match status" value="1"/>
</dbReference>
<name>A0A4V1KIZ1_9SPHI</name>
<protein>
    <submittedName>
        <fullName evidence="4">DUF4973 domain-containing protein</fullName>
    </submittedName>
</protein>
<feature type="signal peptide" evidence="1">
    <location>
        <begin position="1"/>
        <end position="21"/>
    </location>
</feature>
<feature type="domain" description="BT-3044-like C-terminal" evidence="2">
    <location>
        <begin position="164"/>
        <end position="316"/>
    </location>
</feature>
<dbReference type="Proteomes" id="UP000290848">
    <property type="component" value="Unassembled WGS sequence"/>
</dbReference>
<gene>
    <name evidence="4" type="ORF">EKH83_01185</name>
</gene>